<gene>
    <name evidence="8" type="ORF">RS130_06370</name>
</gene>
<comment type="cofactor">
    <cofactor evidence="1">
        <name>Ca(2+)</name>
        <dbReference type="ChEBI" id="CHEBI:29108"/>
    </cofactor>
</comment>
<comment type="cofactor">
    <cofactor evidence="4">
        <name>Mg(2+)</name>
        <dbReference type="ChEBI" id="CHEBI:18420"/>
    </cofactor>
</comment>
<evidence type="ECO:0000256" key="5">
    <source>
        <dbReference type="ARBA" id="ARBA00022842"/>
    </source>
</evidence>
<sequence length="331" mass="35780">MPSVTFSDIQSAEKRIKPFINPTPVLHSSLLNSWLGHEIVFKAECLQKTGAFKIRGALNMMLKARENGTLGSEVVASSSGNHAQAVAYAANVMGVKATIYSAQNISKVKAAATEYYGAELKLSATRKEADQRVQQAAQQDGVLWVPPFNHDDIIAGQGTAVYEALQQTNQVDAVLAPVGGGGLISGSLICSKALDTNTQVIGAEPLLANDAAESVRLGAIQTLPMQPSTLADGAATLAVGETTFPFLQQLDDIIEVDESAIAYWCQWLQHLLKIHVEPTSAMSMAAVIRWLKKQPTQKKVLVILSGGNIDQQKMHQIWQYNHLQERPSLLL</sequence>
<dbReference type="Gene3D" id="3.40.50.1100">
    <property type="match status" value="2"/>
</dbReference>
<dbReference type="InterPro" id="IPR000634">
    <property type="entry name" value="Ser/Thr_deHydtase_PyrdxlP-BS"/>
</dbReference>
<keyword evidence="5" id="KW-0460">Magnesium</keyword>
<evidence type="ECO:0000256" key="4">
    <source>
        <dbReference type="ARBA" id="ARBA00001946"/>
    </source>
</evidence>
<protein>
    <submittedName>
        <fullName evidence="8">Serine/threonine dehydratase</fullName>
    </submittedName>
</protein>
<evidence type="ECO:0000259" key="7">
    <source>
        <dbReference type="Pfam" id="PF00291"/>
    </source>
</evidence>
<evidence type="ECO:0000313" key="9">
    <source>
        <dbReference type="Proteomes" id="UP001247805"/>
    </source>
</evidence>
<evidence type="ECO:0000256" key="6">
    <source>
        <dbReference type="ARBA" id="ARBA00022898"/>
    </source>
</evidence>
<dbReference type="NCBIfam" id="NF005147">
    <property type="entry name" value="PRK06608.1"/>
    <property type="match status" value="1"/>
</dbReference>
<evidence type="ECO:0000256" key="1">
    <source>
        <dbReference type="ARBA" id="ARBA00001913"/>
    </source>
</evidence>
<accession>A0ABU3SUC3</accession>
<organism evidence="8 9">
    <name type="scientific">Paraglaciecola aquimarina</name>
    <dbReference type="NCBI Taxonomy" id="1235557"/>
    <lineage>
        <taxon>Bacteria</taxon>
        <taxon>Pseudomonadati</taxon>
        <taxon>Pseudomonadota</taxon>
        <taxon>Gammaproteobacteria</taxon>
        <taxon>Alteromonadales</taxon>
        <taxon>Alteromonadaceae</taxon>
        <taxon>Paraglaciecola</taxon>
    </lineage>
</organism>
<dbReference type="SUPFAM" id="SSF53686">
    <property type="entry name" value="Tryptophan synthase beta subunit-like PLP-dependent enzymes"/>
    <property type="match status" value="1"/>
</dbReference>
<comment type="caution">
    <text evidence="8">The sequence shown here is derived from an EMBL/GenBank/DDBJ whole genome shotgun (WGS) entry which is preliminary data.</text>
</comment>
<name>A0ABU3SUC3_9ALTE</name>
<evidence type="ECO:0000256" key="3">
    <source>
        <dbReference type="ARBA" id="ARBA00001936"/>
    </source>
</evidence>
<dbReference type="PANTHER" id="PTHR43050">
    <property type="entry name" value="SERINE / THREONINE RACEMASE FAMILY MEMBER"/>
    <property type="match status" value="1"/>
</dbReference>
<dbReference type="PROSITE" id="PS00165">
    <property type="entry name" value="DEHYDRATASE_SER_THR"/>
    <property type="match status" value="1"/>
</dbReference>
<keyword evidence="9" id="KW-1185">Reference proteome</keyword>
<dbReference type="RefSeq" id="WP_316025258.1">
    <property type="nucleotide sequence ID" value="NZ_JAWDIO010000002.1"/>
</dbReference>
<dbReference type="InterPro" id="IPR036052">
    <property type="entry name" value="TrpB-like_PALP_sf"/>
</dbReference>
<evidence type="ECO:0000256" key="2">
    <source>
        <dbReference type="ARBA" id="ARBA00001933"/>
    </source>
</evidence>
<comment type="cofactor">
    <cofactor evidence="2">
        <name>pyridoxal 5'-phosphate</name>
        <dbReference type="ChEBI" id="CHEBI:597326"/>
    </cofactor>
</comment>
<evidence type="ECO:0000313" key="8">
    <source>
        <dbReference type="EMBL" id="MDU0353600.1"/>
    </source>
</evidence>
<dbReference type="Proteomes" id="UP001247805">
    <property type="component" value="Unassembled WGS sequence"/>
</dbReference>
<proteinExistence type="predicted"/>
<dbReference type="PANTHER" id="PTHR43050:SF1">
    <property type="entry name" value="SERINE RACEMASE"/>
    <property type="match status" value="1"/>
</dbReference>
<keyword evidence="6" id="KW-0663">Pyridoxal phosphate</keyword>
<dbReference type="EMBL" id="JAWDIO010000002">
    <property type="protein sequence ID" value="MDU0353600.1"/>
    <property type="molecule type" value="Genomic_DNA"/>
</dbReference>
<feature type="domain" description="Tryptophan synthase beta chain-like PALP" evidence="7">
    <location>
        <begin position="17"/>
        <end position="306"/>
    </location>
</feature>
<reference evidence="8 9" key="1">
    <citation type="submission" date="2023-10" db="EMBL/GenBank/DDBJ databases">
        <title>Glaciecola aquimarina strain GGW-M5 nov., isolated from a coastal seawater.</title>
        <authorList>
            <person name="Bayburt H."/>
            <person name="Kim J.M."/>
            <person name="Choi B.J."/>
            <person name="Jeon C.O."/>
        </authorList>
    </citation>
    <scope>NUCLEOTIDE SEQUENCE [LARGE SCALE GENOMIC DNA]</scope>
    <source>
        <strain evidence="8 9">KCTC 32108</strain>
    </source>
</reference>
<comment type="cofactor">
    <cofactor evidence="3">
        <name>Mn(2+)</name>
        <dbReference type="ChEBI" id="CHEBI:29035"/>
    </cofactor>
</comment>
<dbReference type="Pfam" id="PF00291">
    <property type="entry name" value="PALP"/>
    <property type="match status" value="1"/>
</dbReference>
<dbReference type="InterPro" id="IPR001926">
    <property type="entry name" value="TrpB-like_PALP"/>
</dbReference>
<dbReference type="CDD" id="cd01562">
    <property type="entry name" value="Thr-dehyd"/>
    <property type="match status" value="1"/>
</dbReference>